<proteinExistence type="predicted"/>
<dbReference type="InterPro" id="IPR009279">
    <property type="entry name" value="Portal_Mu"/>
</dbReference>
<comment type="caution">
    <text evidence="1">The sequence shown here is derived from an EMBL/GenBank/DDBJ whole genome shotgun (WGS) entry which is preliminary data.</text>
</comment>
<dbReference type="Proteomes" id="UP000248856">
    <property type="component" value="Unassembled WGS sequence"/>
</dbReference>
<sequence>MKKQGIYVTPTEFVSFAESRRRTATLGEEIATRARSMDVAGFSFLLPNPDPILKRQGKDMRVYRDLRSDAHVGGCIRRRKASVKALERRVVSGKAGARATRRAEDLFAALDMDRVMNELLDGVLYGWQPMELMWGYRSGALMPLDVVGKPGEWFTFDSQAQLRFRSSEQPLHGEALEPRKFLLARQEASYANPYGFADLSMCFWPTVFKRGGLKFWVTFTEKYGTPWLVGKQPRGTPGPEVVAMLDKLEAMIQDAVAAIPDDSSIDILEAGDKGASADLYKELLMFCRSEVSIALLGQNQSTEASSTHASAMAGLEVADAIRDGDARMVEATLNQMLRWVTDLNEGESAPAPTVELYEEKAVNTQQAERDSTLKGAGVNFSRQYWMRTYKLEPGDIEEAPLPGLQSVPQGAASVEFAEAAATAAVADATVTTLSAAAAPIVAQWVGQVRQLVDSYSDAEQLQAALLDAFSELPTDALTELMALAFELAHLQGRDQVAREAANG</sequence>
<name>A0A328ZM40_9BURK</name>
<reference evidence="1 2" key="1">
    <citation type="submission" date="2018-06" db="EMBL/GenBank/DDBJ databases">
        <title>Genomic Encyclopedia of Archaeal and Bacterial Type Strains, Phase II (KMG-II): from individual species to whole genera.</title>
        <authorList>
            <person name="Goeker M."/>
        </authorList>
    </citation>
    <scope>NUCLEOTIDE SEQUENCE [LARGE SCALE GENOMIC DNA]</scope>
    <source>
        <strain evidence="1 2">CFPB 3232</strain>
    </source>
</reference>
<protein>
    <submittedName>
        <fullName evidence="1">Phage gp29-like protein</fullName>
    </submittedName>
</protein>
<gene>
    <name evidence="1" type="ORF">AX018_100254</name>
</gene>
<dbReference type="EMBL" id="QLTA01000002">
    <property type="protein sequence ID" value="RAR86093.1"/>
    <property type="molecule type" value="Genomic_DNA"/>
</dbReference>
<keyword evidence="2" id="KW-1185">Reference proteome</keyword>
<evidence type="ECO:0000313" key="2">
    <source>
        <dbReference type="Proteomes" id="UP000248856"/>
    </source>
</evidence>
<dbReference type="AlphaFoldDB" id="A0A328ZM40"/>
<evidence type="ECO:0000313" key="1">
    <source>
        <dbReference type="EMBL" id="RAR86093.1"/>
    </source>
</evidence>
<dbReference type="Pfam" id="PF06074">
    <property type="entry name" value="Portal_Mu"/>
    <property type="match status" value="1"/>
</dbReference>
<organism evidence="1 2">
    <name type="scientific">Paracidovorax anthurii</name>
    <dbReference type="NCBI Taxonomy" id="78229"/>
    <lineage>
        <taxon>Bacteria</taxon>
        <taxon>Pseudomonadati</taxon>
        <taxon>Pseudomonadota</taxon>
        <taxon>Betaproteobacteria</taxon>
        <taxon>Burkholderiales</taxon>
        <taxon>Comamonadaceae</taxon>
        <taxon>Paracidovorax</taxon>
    </lineage>
</organism>
<accession>A0A328ZM40</accession>
<dbReference type="OrthoDB" id="9802690at2"/>
<dbReference type="RefSeq" id="WP_111875464.1">
    <property type="nucleotide sequence ID" value="NZ_CBCSGC010000002.1"/>
</dbReference>